<feature type="region of interest" description="Disordered" evidence="1">
    <location>
        <begin position="1"/>
        <end position="39"/>
    </location>
</feature>
<dbReference type="Gene3D" id="1.10.10.10">
    <property type="entry name" value="Winged helix-like DNA-binding domain superfamily/Winged helix DNA-binding domain"/>
    <property type="match status" value="1"/>
</dbReference>
<dbReference type="AlphaFoldDB" id="A0A4V2M4W2"/>
<name>A0A4V2M4W2_9ACTN</name>
<accession>A0A4V2M4W2</accession>
<protein>
    <recommendedName>
        <fullName evidence="4">Sigma-70 family RNA polymerase sigma factor</fullName>
    </recommendedName>
</protein>
<evidence type="ECO:0000256" key="1">
    <source>
        <dbReference type="SAM" id="MobiDB-lite"/>
    </source>
</evidence>
<dbReference type="SUPFAM" id="SSF88659">
    <property type="entry name" value="Sigma3 and sigma4 domains of RNA polymerase sigma factors"/>
    <property type="match status" value="1"/>
</dbReference>
<dbReference type="InterPro" id="IPR013324">
    <property type="entry name" value="RNA_pol_sigma_r3/r4-like"/>
</dbReference>
<proteinExistence type="predicted"/>
<evidence type="ECO:0008006" key="4">
    <source>
        <dbReference type="Google" id="ProtNLM"/>
    </source>
</evidence>
<dbReference type="OrthoDB" id="5242431at2"/>
<dbReference type="RefSeq" id="WP_131519086.1">
    <property type="nucleotide sequence ID" value="NZ_SJKD01000015.1"/>
</dbReference>
<gene>
    <name evidence="2" type="ORF">E0H75_40815</name>
</gene>
<feature type="compositionally biased region" description="Low complexity" evidence="1">
    <location>
        <begin position="19"/>
        <end position="32"/>
    </location>
</feature>
<organism evidence="2 3">
    <name type="scientific">Kribbella capetownensis</name>
    <dbReference type="NCBI Taxonomy" id="1572659"/>
    <lineage>
        <taxon>Bacteria</taxon>
        <taxon>Bacillati</taxon>
        <taxon>Actinomycetota</taxon>
        <taxon>Actinomycetes</taxon>
        <taxon>Propionibacteriales</taxon>
        <taxon>Kribbellaceae</taxon>
        <taxon>Kribbella</taxon>
    </lineage>
</organism>
<dbReference type="Proteomes" id="UP000293342">
    <property type="component" value="Unassembled WGS sequence"/>
</dbReference>
<evidence type="ECO:0000313" key="3">
    <source>
        <dbReference type="Proteomes" id="UP000293342"/>
    </source>
</evidence>
<dbReference type="EMBL" id="SJKD01000015">
    <property type="protein sequence ID" value="TCC37482.1"/>
    <property type="molecule type" value="Genomic_DNA"/>
</dbReference>
<sequence>MAATTAVLGARPRTREIGSADASADGRAGARATQAPTVDQSQRILAALARAADPEHADDLVQETWDHFLSAKPVAVPGRDELVEYLLRRIDDRQKQADVTAGEWADSLLRHHSHNAADLAESDLPPDPGGFGSLRELADLDALDPDADQAELLFPDLYSDGPDKGEWTSPPSAWPSVTRLLGPDAEVETSELYSVVDAALDELPQDLGDALYLVDIEGHSFQTAGGLLDREPARLQRDLARARRDVRARVDAYLAGR</sequence>
<reference evidence="2 3" key="1">
    <citation type="submission" date="2019-02" db="EMBL/GenBank/DDBJ databases">
        <title>Kribbella capetownensis sp. nov. and Kribbella speibonae sp. nov., isolated from soil.</title>
        <authorList>
            <person name="Curtis S.M."/>
            <person name="Norton I."/>
            <person name="Everest G.J."/>
            <person name="Meyers P.R."/>
        </authorList>
    </citation>
    <scope>NUCLEOTIDE SEQUENCE [LARGE SCALE GENOMIC DNA]</scope>
    <source>
        <strain evidence="2 3">YM53</strain>
    </source>
</reference>
<keyword evidence="3" id="KW-1185">Reference proteome</keyword>
<evidence type="ECO:0000313" key="2">
    <source>
        <dbReference type="EMBL" id="TCC37482.1"/>
    </source>
</evidence>
<comment type="caution">
    <text evidence="2">The sequence shown here is derived from an EMBL/GenBank/DDBJ whole genome shotgun (WGS) entry which is preliminary data.</text>
</comment>
<dbReference type="InterPro" id="IPR036388">
    <property type="entry name" value="WH-like_DNA-bd_sf"/>
</dbReference>